<dbReference type="InterPro" id="IPR009744">
    <property type="entry name" value="VirC1"/>
</dbReference>
<reference evidence="2 3" key="1">
    <citation type="submission" date="2017-08" db="EMBL/GenBank/DDBJ databases">
        <title>Infants hospitalized years apart are colonized by the same room-sourced microbial strains.</title>
        <authorList>
            <person name="Brooks B."/>
            <person name="Olm M.R."/>
            <person name="Firek B.A."/>
            <person name="Baker R."/>
            <person name="Thomas B.C."/>
            <person name="Morowitz M.J."/>
            <person name="Banfield J.F."/>
        </authorList>
    </citation>
    <scope>NUCLEOTIDE SEQUENCE [LARGE SCALE GENOMIC DNA]</scope>
    <source>
        <strain evidence="2">S2_003_000_R2_11</strain>
    </source>
</reference>
<evidence type="ECO:0008006" key="4">
    <source>
        <dbReference type="Google" id="ProtNLM"/>
    </source>
</evidence>
<dbReference type="InterPro" id="IPR050678">
    <property type="entry name" value="DNA_Partitioning_ATPase"/>
</dbReference>
<comment type="caution">
    <text evidence="2">The sequence shown here is derived from an EMBL/GenBank/DDBJ whole genome shotgun (WGS) entry which is preliminary data.</text>
</comment>
<evidence type="ECO:0000256" key="1">
    <source>
        <dbReference type="SAM" id="MobiDB-lite"/>
    </source>
</evidence>
<dbReference type="AlphaFoldDB" id="A0A2W5S0W7"/>
<dbReference type="CDD" id="cd02042">
    <property type="entry name" value="ParAB_family"/>
    <property type="match status" value="1"/>
</dbReference>
<dbReference type="Pfam" id="PF07015">
    <property type="entry name" value="VirC1"/>
    <property type="match status" value="1"/>
</dbReference>
<evidence type="ECO:0000313" key="3">
    <source>
        <dbReference type="Proteomes" id="UP000248975"/>
    </source>
</evidence>
<evidence type="ECO:0000313" key="2">
    <source>
        <dbReference type="EMBL" id="PZQ95319.1"/>
    </source>
</evidence>
<dbReference type="SUPFAM" id="SSF52540">
    <property type="entry name" value="P-loop containing nucleoside triphosphate hydrolases"/>
    <property type="match status" value="1"/>
</dbReference>
<accession>A0A2W5S0W7</accession>
<organism evidence="2 3">
    <name type="scientific">Cereibacter sphaeroides</name>
    <name type="common">Rhodobacter sphaeroides</name>
    <dbReference type="NCBI Taxonomy" id="1063"/>
    <lineage>
        <taxon>Bacteria</taxon>
        <taxon>Pseudomonadati</taxon>
        <taxon>Pseudomonadota</taxon>
        <taxon>Alphaproteobacteria</taxon>
        <taxon>Rhodobacterales</taxon>
        <taxon>Paracoccaceae</taxon>
        <taxon>Cereibacter</taxon>
    </lineage>
</organism>
<sequence>MRVKIKELRDPHCEKRDRRSEEGGMGYGIRVVLVMNRKGGSGKSTLCRALASAAAAKGETVTIFDTDASKSCLKWMQAGKEAGNWSPLVEVIHTLDAHRVAEAVGQIYEHPDQEHLILIDTFGGGSEAQDVLAVAAHRIICPMMLSRGDLSETMETANWYLKLRGRVEKPGELAGFSVLLNRVPVRVSETERAVAEELFQSLPALETYLGSRAAYVRMDREGLLGVIADKTPNRALAAHVQSAVKEAGDLLEEIDQMILNPAEVA</sequence>
<protein>
    <recommendedName>
        <fullName evidence="4">ParA family protein</fullName>
    </recommendedName>
</protein>
<dbReference type="EMBL" id="QFQS01000008">
    <property type="protein sequence ID" value="PZQ95319.1"/>
    <property type="molecule type" value="Genomic_DNA"/>
</dbReference>
<proteinExistence type="predicted"/>
<dbReference type="Proteomes" id="UP000248975">
    <property type="component" value="Unassembled WGS sequence"/>
</dbReference>
<name>A0A2W5S0W7_CERSP</name>
<feature type="region of interest" description="Disordered" evidence="1">
    <location>
        <begin position="1"/>
        <end position="21"/>
    </location>
</feature>
<dbReference type="Gene3D" id="3.40.50.300">
    <property type="entry name" value="P-loop containing nucleotide triphosphate hydrolases"/>
    <property type="match status" value="1"/>
</dbReference>
<dbReference type="InterPro" id="IPR027417">
    <property type="entry name" value="P-loop_NTPase"/>
</dbReference>
<dbReference type="PANTHER" id="PTHR13696">
    <property type="entry name" value="P-LOOP CONTAINING NUCLEOSIDE TRIPHOSPHATE HYDROLASE"/>
    <property type="match status" value="1"/>
</dbReference>
<gene>
    <name evidence="2" type="ORF">DI533_19860</name>
</gene>
<dbReference type="PANTHER" id="PTHR13696:SF96">
    <property type="entry name" value="COBQ_COBB_MIND_PARA NUCLEOTIDE BINDING DOMAIN-CONTAINING PROTEIN"/>
    <property type="match status" value="1"/>
</dbReference>